<dbReference type="SUPFAM" id="SSF47413">
    <property type="entry name" value="lambda repressor-like DNA-binding domains"/>
    <property type="match status" value="1"/>
</dbReference>
<gene>
    <name evidence="2" type="ORF">EXE25_07885</name>
</gene>
<name>A0A4Q7AZ00_9GAMM</name>
<dbReference type="GO" id="GO:0003677">
    <property type="term" value="F:DNA binding"/>
    <property type="evidence" value="ECO:0007669"/>
    <property type="project" value="InterPro"/>
</dbReference>
<dbReference type="Pfam" id="PF01381">
    <property type="entry name" value="HTH_3"/>
    <property type="match status" value="1"/>
</dbReference>
<dbReference type="InterPro" id="IPR010982">
    <property type="entry name" value="Lambda_DNA-bd_dom_sf"/>
</dbReference>
<feature type="domain" description="HTH cro/C1-type" evidence="1">
    <location>
        <begin position="13"/>
        <end position="71"/>
    </location>
</feature>
<evidence type="ECO:0000259" key="1">
    <source>
        <dbReference type="PROSITE" id="PS50943"/>
    </source>
</evidence>
<dbReference type="SMART" id="SM00530">
    <property type="entry name" value="HTH_XRE"/>
    <property type="match status" value="1"/>
</dbReference>
<dbReference type="PROSITE" id="PS50943">
    <property type="entry name" value="HTH_CROC1"/>
    <property type="match status" value="1"/>
</dbReference>
<comment type="caution">
    <text evidence="2">The sequence shown here is derived from an EMBL/GenBank/DDBJ whole genome shotgun (WGS) entry which is preliminary data.</text>
</comment>
<dbReference type="InterPro" id="IPR001387">
    <property type="entry name" value="Cro/C1-type_HTH"/>
</dbReference>
<protein>
    <submittedName>
        <fullName evidence="2">XRE family transcriptional regulator</fullName>
    </submittedName>
</protein>
<proteinExistence type="predicted"/>
<dbReference type="Gene3D" id="1.10.260.40">
    <property type="entry name" value="lambda repressor-like DNA-binding domains"/>
    <property type="match status" value="1"/>
</dbReference>
<dbReference type="CDD" id="cd00093">
    <property type="entry name" value="HTH_XRE"/>
    <property type="match status" value="1"/>
</dbReference>
<dbReference type="Proteomes" id="UP000293483">
    <property type="component" value="Unassembled WGS sequence"/>
</dbReference>
<sequence length="105" mass="11987">MSRSNYAIFPIRLRSARKVKGLSQERLGILAGIDESSASARMNQYETGKYAPDFLMAKKIAEVLDVPTAYFYTEDDLMAEMVLKFHFLTQEQKNKVITFVDAIEN</sequence>
<organism evidence="2 3">
    <name type="scientific">Acinetobacter bouvetii</name>
    <dbReference type="NCBI Taxonomy" id="202951"/>
    <lineage>
        <taxon>Bacteria</taxon>
        <taxon>Pseudomonadati</taxon>
        <taxon>Pseudomonadota</taxon>
        <taxon>Gammaproteobacteria</taxon>
        <taxon>Moraxellales</taxon>
        <taxon>Moraxellaceae</taxon>
        <taxon>Acinetobacter</taxon>
    </lineage>
</organism>
<accession>A0A4Q7AZ00</accession>
<evidence type="ECO:0000313" key="3">
    <source>
        <dbReference type="Proteomes" id="UP000293483"/>
    </source>
</evidence>
<evidence type="ECO:0000313" key="2">
    <source>
        <dbReference type="EMBL" id="RZG67429.1"/>
    </source>
</evidence>
<dbReference type="RefSeq" id="WP_130145258.1">
    <property type="nucleotide sequence ID" value="NZ_SGSU01000007.1"/>
</dbReference>
<reference evidence="2 3" key="1">
    <citation type="submission" date="2019-02" db="EMBL/GenBank/DDBJ databases">
        <title>The Batch Genome Submission of Acinetobacter spp. strains.</title>
        <authorList>
            <person name="Qin J."/>
            <person name="Hu Y."/>
            <person name="Ye H."/>
            <person name="Wei L."/>
            <person name="Feng Y."/>
            <person name="Zong Z."/>
        </authorList>
    </citation>
    <scope>NUCLEOTIDE SEQUENCE [LARGE SCALE GENOMIC DNA]</scope>
    <source>
        <strain evidence="2 3">WCHABo060081</strain>
    </source>
</reference>
<dbReference type="EMBL" id="SGSU01000007">
    <property type="protein sequence ID" value="RZG67429.1"/>
    <property type="molecule type" value="Genomic_DNA"/>
</dbReference>
<dbReference type="AlphaFoldDB" id="A0A4Q7AZ00"/>